<organism evidence="1">
    <name type="scientific">marine sediment metagenome</name>
    <dbReference type="NCBI Taxonomy" id="412755"/>
    <lineage>
        <taxon>unclassified sequences</taxon>
        <taxon>metagenomes</taxon>
        <taxon>ecological metagenomes</taxon>
    </lineage>
</organism>
<evidence type="ECO:0000313" key="1">
    <source>
        <dbReference type="EMBL" id="GAG00901.1"/>
    </source>
</evidence>
<comment type="caution">
    <text evidence="1">The sequence shown here is derived from an EMBL/GenBank/DDBJ whole genome shotgun (WGS) entry which is preliminary data.</text>
</comment>
<gene>
    <name evidence="1" type="ORF">S01H1_43574</name>
</gene>
<name>X0VK02_9ZZZZ</name>
<sequence>TLLAEGGAGERAFTENLREVALPSASNSLDNGIYLFRTYRSLDFDSTVWGTGVGEKVNGPFLGTQSSNYEIYYTENSGGDLQAPQGFKRCNVIAQFGKANSPTNNDYQTGSLIKAIGIGSDGSMMQISDVSNGTTSAIQNTYGRTADDATQRSPFLDNNIIATSAASMNLTDIGDWTTHNADGTRMPYLYRITMEAGGLVGAATYKVHRKKFCTWYGNDPQWLCQGMSMPTMGGYDSSHVLGRSLQADTNTDTVRHGQQTHRGGG</sequence>
<feature type="non-terminal residue" evidence="1">
    <location>
        <position position="265"/>
    </location>
</feature>
<dbReference type="AlphaFoldDB" id="X0VK02"/>
<protein>
    <submittedName>
        <fullName evidence="1">Uncharacterized protein</fullName>
    </submittedName>
</protein>
<feature type="non-terminal residue" evidence="1">
    <location>
        <position position="1"/>
    </location>
</feature>
<dbReference type="EMBL" id="BARS01027762">
    <property type="protein sequence ID" value="GAG00901.1"/>
    <property type="molecule type" value="Genomic_DNA"/>
</dbReference>
<accession>X0VK02</accession>
<proteinExistence type="predicted"/>
<reference evidence="1" key="1">
    <citation type="journal article" date="2014" name="Front. Microbiol.">
        <title>High frequency of phylogenetically diverse reductive dehalogenase-homologous genes in deep subseafloor sedimentary metagenomes.</title>
        <authorList>
            <person name="Kawai M."/>
            <person name="Futagami T."/>
            <person name="Toyoda A."/>
            <person name="Takaki Y."/>
            <person name="Nishi S."/>
            <person name="Hori S."/>
            <person name="Arai W."/>
            <person name="Tsubouchi T."/>
            <person name="Morono Y."/>
            <person name="Uchiyama I."/>
            <person name="Ito T."/>
            <person name="Fujiyama A."/>
            <person name="Inagaki F."/>
            <person name="Takami H."/>
        </authorList>
    </citation>
    <scope>NUCLEOTIDE SEQUENCE</scope>
    <source>
        <strain evidence="1">Expedition CK06-06</strain>
    </source>
</reference>